<sequence length="500" mass="55377">MGEESINRDSISDSSCSRSSADALIAKSPPEKGKGFEFSKRNRKQSKKIVYDFLDRGTEAQKDSFKWIPNPSETAPQERRSSLLKEIDSVNLTLESARTPSYTSDFTSNTYCKNGYIRGCSGRDGKCADSPLKYNEFSSLMSTLGTGSEFPMEVKVTEKDLTKAQSEGRPRLRDDNSTYVITGSVQLMLGILMAVFGVLVIAYGSSLSGVGSGLWGGAVAMFSGLFGILAGLKGCYSTTKTETKVSPTLLTGFLALCLVSFALSNLVMVLTATGLIRDLQTPVIVEEKNSITLEGEHTINWPPVLADAGLMLAAALQCIVTVISGYKCYRQVCPCLRKNHNRLSETDSSNQKYKAAGKDRLVNHWLGQQFLAAEKSKKKEKQEGYLPWGTPNIVFLPPPPPIITSGQVPIWTFLQAPSSVFGSSTCSHLYGGSMPCCCHHDNRYHINQQPLIHESRPRRIDPDPKVPVRSRAKKSHAKERRRPFRQRKKWRRLTRDWTGK</sequence>
<proteinExistence type="predicted"/>
<name>A0AAW2IB79_9NEOP</name>
<dbReference type="AlphaFoldDB" id="A0AAW2IB79"/>
<feature type="compositionally biased region" description="Basic and acidic residues" evidence="1">
    <location>
        <begin position="29"/>
        <end position="40"/>
    </location>
</feature>
<evidence type="ECO:0000313" key="3">
    <source>
        <dbReference type="EMBL" id="KAL0279480.1"/>
    </source>
</evidence>
<feature type="region of interest" description="Disordered" evidence="1">
    <location>
        <begin position="1"/>
        <end position="42"/>
    </location>
</feature>
<dbReference type="PANTHER" id="PTHR23320:SF173">
    <property type="entry name" value="MARVEL DOMAIN-CONTAINING PROTEIN-RELATED"/>
    <property type="match status" value="1"/>
</dbReference>
<evidence type="ECO:0000256" key="1">
    <source>
        <dbReference type="SAM" id="MobiDB-lite"/>
    </source>
</evidence>
<feature type="region of interest" description="Disordered" evidence="1">
    <location>
        <begin position="450"/>
        <end position="500"/>
    </location>
</feature>
<accession>A0AAW2IB79</accession>
<dbReference type="InterPro" id="IPR030417">
    <property type="entry name" value="MS4A"/>
</dbReference>
<keyword evidence="2" id="KW-0472">Membrane</keyword>
<organism evidence="3">
    <name type="scientific">Menopon gallinae</name>
    <name type="common">poultry shaft louse</name>
    <dbReference type="NCBI Taxonomy" id="328185"/>
    <lineage>
        <taxon>Eukaryota</taxon>
        <taxon>Metazoa</taxon>
        <taxon>Ecdysozoa</taxon>
        <taxon>Arthropoda</taxon>
        <taxon>Hexapoda</taxon>
        <taxon>Insecta</taxon>
        <taxon>Pterygota</taxon>
        <taxon>Neoptera</taxon>
        <taxon>Paraneoptera</taxon>
        <taxon>Psocodea</taxon>
        <taxon>Troctomorpha</taxon>
        <taxon>Phthiraptera</taxon>
        <taxon>Amblycera</taxon>
        <taxon>Menoponidae</taxon>
        <taxon>Menopon</taxon>
    </lineage>
</organism>
<keyword evidence="2" id="KW-1133">Transmembrane helix</keyword>
<dbReference type="EMBL" id="JARGDH010000001">
    <property type="protein sequence ID" value="KAL0279480.1"/>
    <property type="molecule type" value="Genomic_DNA"/>
</dbReference>
<reference evidence="3" key="1">
    <citation type="journal article" date="2024" name="Gigascience">
        <title>Chromosome-level genome of the poultry shaft louse Menopon gallinae provides insight into the host-switching and adaptive evolution of parasitic lice.</title>
        <authorList>
            <person name="Xu Y."/>
            <person name="Ma L."/>
            <person name="Liu S."/>
            <person name="Liang Y."/>
            <person name="Liu Q."/>
            <person name="He Z."/>
            <person name="Tian L."/>
            <person name="Duan Y."/>
            <person name="Cai W."/>
            <person name="Li H."/>
            <person name="Song F."/>
        </authorList>
    </citation>
    <scope>NUCLEOTIDE SEQUENCE</scope>
    <source>
        <strain evidence="3">Cailab_2023a</strain>
    </source>
</reference>
<gene>
    <name evidence="3" type="ORF">PYX00_001025</name>
</gene>
<feature type="transmembrane region" description="Helical" evidence="2">
    <location>
        <begin position="308"/>
        <end position="329"/>
    </location>
</feature>
<evidence type="ECO:0000256" key="2">
    <source>
        <dbReference type="SAM" id="Phobius"/>
    </source>
</evidence>
<feature type="transmembrane region" description="Helical" evidence="2">
    <location>
        <begin position="179"/>
        <end position="202"/>
    </location>
</feature>
<comment type="caution">
    <text evidence="3">The sequence shown here is derived from an EMBL/GenBank/DDBJ whole genome shotgun (WGS) entry which is preliminary data.</text>
</comment>
<feature type="compositionally biased region" description="Basic and acidic residues" evidence="1">
    <location>
        <begin position="1"/>
        <end position="11"/>
    </location>
</feature>
<keyword evidence="2" id="KW-0812">Transmembrane</keyword>
<feature type="transmembrane region" description="Helical" evidence="2">
    <location>
        <begin position="253"/>
        <end position="276"/>
    </location>
</feature>
<feature type="transmembrane region" description="Helical" evidence="2">
    <location>
        <begin position="214"/>
        <end position="232"/>
    </location>
</feature>
<feature type="compositionally biased region" description="Basic residues" evidence="1">
    <location>
        <begin position="468"/>
        <end position="492"/>
    </location>
</feature>
<protein>
    <submittedName>
        <fullName evidence="3">Uncharacterized protein</fullName>
    </submittedName>
</protein>
<dbReference type="PANTHER" id="PTHR23320">
    <property type="entry name" value="MEMBRANE-SPANNING 4-DOMAINS SUBFAMILY A MS4A -RELATED"/>
    <property type="match status" value="1"/>
</dbReference>
<feature type="compositionally biased region" description="Basic and acidic residues" evidence="1">
    <location>
        <begin position="453"/>
        <end position="466"/>
    </location>
</feature>